<proteinExistence type="predicted"/>
<dbReference type="PROSITE" id="PS50011">
    <property type="entry name" value="PROTEIN_KINASE_DOM"/>
    <property type="match status" value="1"/>
</dbReference>
<dbReference type="Proteomes" id="UP001160390">
    <property type="component" value="Unassembled WGS sequence"/>
</dbReference>
<keyword evidence="4" id="KW-1185">Reference proteome</keyword>
<evidence type="ECO:0000313" key="3">
    <source>
        <dbReference type="EMBL" id="CAI6092141.1"/>
    </source>
</evidence>
<feature type="domain" description="Protein kinase" evidence="2">
    <location>
        <begin position="499"/>
        <end position="797"/>
    </location>
</feature>
<dbReference type="GO" id="GO:0004674">
    <property type="term" value="F:protein serine/threonine kinase activity"/>
    <property type="evidence" value="ECO:0007669"/>
    <property type="project" value="TreeGrafter"/>
</dbReference>
<gene>
    <name evidence="3" type="ORF">CCHLO57077_00011115</name>
</gene>
<dbReference type="Gene3D" id="1.10.510.10">
    <property type="entry name" value="Transferase(Phosphotransferase) domain 1"/>
    <property type="match status" value="1"/>
</dbReference>
<organism evidence="3 4">
    <name type="scientific">Clonostachys chloroleuca</name>
    <dbReference type="NCBI Taxonomy" id="1926264"/>
    <lineage>
        <taxon>Eukaryota</taxon>
        <taxon>Fungi</taxon>
        <taxon>Dikarya</taxon>
        <taxon>Ascomycota</taxon>
        <taxon>Pezizomycotina</taxon>
        <taxon>Sordariomycetes</taxon>
        <taxon>Hypocreomycetidae</taxon>
        <taxon>Hypocreales</taxon>
        <taxon>Bionectriaceae</taxon>
        <taxon>Clonostachys</taxon>
    </lineage>
</organism>
<evidence type="ECO:0000259" key="2">
    <source>
        <dbReference type="PROSITE" id="PS50011"/>
    </source>
</evidence>
<protein>
    <recommendedName>
        <fullName evidence="2">Protein kinase domain-containing protein</fullName>
    </recommendedName>
</protein>
<dbReference type="SUPFAM" id="SSF56112">
    <property type="entry name" value="Protein kinase-like (PK-like)"/>
    <property type="match status" value="1"/>
</dbReference>
<dbReference type="AlphaFoldDB" id="A0AA35M7U0"/>
<dbReference type="InterPro" id="IPR000719">
    <property type="entry name" value="Prot_kinase_dom"/>
</dbReference>
<feature type="region of interest" description="Disordered" evidence="1">
    <location>
        <begin position="79"/>
        <end position="99"/>
    </location>
</feature>
<dbReference type="EMBL" id="CABFNP030001198">
    <property type="protein sequence ID" value="CAI6092141.1"/>
    <property type="molecule type" value="Genomic_DNA"/>
</dbReference>
<dbReference type="SMART" id="SM00220">
    <property type="entry name" value="S_TKc"/>
    <property type="match status" value="1"/>
</dbReference>
<feature type="compositionally biased region" description="Polar residues" evidence="1">
    <location>
        <begin position="247"/>
        <end position="256"/>
    </location>
</feature>
<feature type="compositionally biased region" description="Basic and acidic residues" evidence="1">
    <location>
        <begin position="8"/>
        <end position="20"/>
    </location>
</feature>
<feature type="region of interest" description="Disordered" evidence="1">
    <location>
        <begin position="228"/>
        <end position="268"/>
    </location>
</feature>
<name>A0AA35M7U0_9HYPO</name>
<dbReference type="GO" id="GO:0005524">
    <property type="term" value="F:ATP binding"/>
    <property type="evidence" value="ECO:0007669"/>
    <property type="project" value="InterPro"/>
</dbReference>
<evidence type="ECO:0000256" key="1">
    <source>
        <dbReference type="SAM" id="MobiDB-lite"/>
    </source>
</evidence>
<evidence type="ECO:0000313" key="4">
    <source>
        <dbReference type="Proteomes" id="UP001160390"/>
    </source>
</evidence>
<accession>A0AA35M7U0</accession>
<reference evidence="3" key="1">
    <citation type="submission" date="2023-01" db="EMBL/GenBank/DDBJ databases">
        <authorList>
            <person name="Piombo E."/>
        </authorList>
    </citation>
    <scope>NUCLEOTIDE SEQUENCE</scope>
</reference>
<dbReference type="InterPro" id="IPR011009">
    <property type="entry name" value="Kinase-like_dom_sf"/>
</dbReference>
<sequence>MALLRRTSPKEEFPKHHEDDPAWWQSEIEGEPTPLQDRLIEANLRRRNRFLYAQRHSKMLAIQQAPAKEPVAILPVPDREEVSSPKQIGVTDRQVSDNDVRETKNSLVLAPMSLTLASDIDSNLNLEERKIAFQASKTQITSITGATDDGHCGEEHGLLQSKVEPSTTAESAIQTVQSPIFTWLDGLDMPGPEERDDSVAVLDKLKDSRTENSGNRRDDHFVRSPYFASDSEVSTQDAQLSKDPSFVSESEASTQDSQRDGSSSSSAWAEEEELLEVREIRDHGEELHYDDFPPQRRRIPDPEKWTQVDDLIREIRLALDAAKARYQFDASNYFVPRSKFAEIMKPQKVLELVHGLECFQDKSNEQKQQIAQDICFGSNNQRPSLKVLGALVASNQVGDLARHTQNGLTDGCLPLRQYGDNKFYHCFQCSDSNHTAAMNDPNDAADDRETFAQWTKKLIPPYIRYQLGVGLHCHYIFEDGNCLPIESSEEIIPGHRNPGSQSVNGSYEGFSEVFRVKIHDSHHSLEDNGMRNSRGYYALKKLTSHDRKDFELELSTLLYKADRNRSREHMIQLLATFEEVNTVDRQSTYYLLFDFADGNLEDFWQSNESLVQDKSHCLLAEQFLELGKALQNLHNGVDSKSHGGRHGDLKPSNILFFKPQGESHPAFADFATYRSPEFDLPGGLVGPRSDVYSLGCVFLEYITWFLRGPVLERFSEERIETDIYGFDADTFFTIEGNEQNTAVIKPAVKRWIESLKEEEACSWYLIRMLALVETKMMRVDKDKRISTRALVKKLETLRRICQRTPSFYTENWKQ</sequence>
<feature type="region of interest" description="Disordered" evidence="1">
    <location>
        <begin position="1"/>
        <end position="30"/>
    </location>
</feature>
<dbReference type="PANTHER" id="PTHR24359">
    <property type="entry name" value="SERINE/THREONINE-PROTEIN KINASE SBK1"/>
    <property type="match status" value="1"/>
</dbReference>
<comment type="caution">
    <text evidence="3">The sequence shown here is derived from an EMBL/GenBank/DDBJ whole genome shotgun (WGS) entry which is preliminary data.</text>
</comment>
<dbReference type="PANTHER" id="PTHR24359:SF37">
    <property type="entry name" value="PROTEIN KINASE DOMAIN-CONTAINING PROTEIN"/>
    <property type="match status" value="1"/>
</dbReference>